<reference evidence="4" key="1">
    <citation type="submission" date="2023-07" db="EMBL/GenBank/DDBJ databases">
        <title>Genomic Encyclopedia of Type Strains, Phase IV (KMG-IV): sequencing the most valuable type-strain genomes for metagenomic binning, comparative biology and taxonomic classification.</title>
        <authorList>
            <person name="Goeker M."/>
        </authorList>
    </citation>
    <scope>NUCLEOTIDE SEQUENCE</scope>
    <source>
        <strain evidence="4">DSM 24202</strain>
    </source>
</reference>
<organism evidence="4 5">
    <name type="scientific">Oligosphaera ethanolica</name>
    <dbReference type="NCBI Taxonomy" id="760260"/>
    <lineage>
        <taxon>Bacteria</taxon>
        <taxon>Pseudomonadati</taxon>
        <taxon>Lentisphaerota</taxon>
        <taxon>Oligosphaeria</taxon>
        <taxon>Oligosphaerales</taxon>
        <taxon>Oligosphaeraceae</taxon>
        <taxon>Oligosphaera</taxon>
    </lineage>
</organism>
<feature type="signal peptide" evidence="2">
    <location>
        <begin position="1"/>
        <end position="21"/>
    </location>
</feature>
<dbReference type="Proteomes" id="UP001238163">
    <property type="component" value="Unassembled WGS sequence"/>
</dbReference>
<dbReference type="InterPro" id="IPR003305">
    <property type="entry name" value="CenC_carb-bd"/>
</dbReference>
<dbReference type="EMBL" id="JAUSVL010000001">
    <property type="protein sequence ID" value="MDQ0288524.1"/>
    <property type="molecule type" value="Genomic_DNA"/>
</dbReference>
<sequence length="329" mass="35690">MFSTRLVLVPALVCCAVTGMAQTLLHFEAEEVIVNKEVVIKDKMRPDLWTYWTTDKDADKKWSGGVVIRSPEVKTDRATPEEGAPVLYVSIPMPESGTWDIRATGINRPIALSRDGGKTWIRQTSPLIAEGVVADGTPFTCCFDDAFAHDKPEHRGATYLDYFSIIPAIPTVNGVKNPDFEAVTTTNADAPPAGWSWWSRDGAGQARPFNDAKSGKQAAKITFTGDKDWAFNNDGGITVSKGQQFTGSVWVKILSAKSATAITLQAVGSKDKKVVKHGYAAAKASDSNDWQLLTTTFTIGDDIDHIRLRIIGAGDTDIVVDTCNLEPAN</sequence>
<evidence type="ECO:0000256" key="2">
    <source>
        <dbReference type="SAM" id="SignalP"/>
    </source>
</evidence>
<gene>
    <name evidence="4" type="ORF">J3R75_000631</name>
</gene>
<protein>
    <recommendedName>
        <fullName evidence="3">CBM-cenC domain-containing protein</fullName>
    </recommendedName>
</protein>
<keyword evidence="1" id="KW-0378">Hydrolase</keyword>
<dbReference type="Gene3D" id="2.60.120.260">
    <property type="entry name" value="Galactose-binding domain-like"/>
    <property type="match status" value="1"/>
</dbReference>
<keyword evidence="2" id="KW-0732">Signal</keyword>
<evidence type="ECO:0000256" key="1">
    <source>
        <dbReference type="ARBA" id="ARBA00022801"/>
    </source>
</evidence>
<comment type="caution">
    <text evidence="4">The sequence shown here is derived from an EMBL/GenBank/DDBJ whole genome shotgun (WGS) entry which is preliminary data.</text>
</comment>
<dbReference type="SUPFAM" id="SSF49785">
    <property type="entry name" value="Galactose-binding domain-like"/>
    <property type="match status" value="1"/>
</dbReference>
<feature type="domain" description="CBM-cenC" evidence="3">
    <location>
        <begin position="173"/>
        <end position="312"/>
    </location>
</feature>
<dbReference type="AlphaFoldDB" id="A0AAE3VDJ4"/>
<dbReference type="RefSeq" id="WP_307259851.1">
    <property type="nucleotide sequence ID" value="NZ_JAUSVL010000001.1"/>
</dbReference>
<dbReference type="Pfam" id="PF02018">
    <property type="entry name" value="CBM_4_9"/>
    <property type="match status" value="1"/>
</dbReference>
<feature type="chain" id="PRO_5042235297" description="CBM-cenC domain-containing protein" evidence="2">
    <location>
        <begin position="22"/>
        <end position="329"/>
    </location>
</feature>
<name>A0AAE3VDJ4_9BACT</name>
<evidence type="ECO:0000313" key="4">
    <source>
        <dbReference type="EMBL" id="MDQ0288524.1"/>
    </source>
</evidence>
<proteinExistence type="predicted"/>
<dbReference type="InterPro" id="IPR008979">
    <property type="entry name" value="Galactose-bd-like_sf"/>
</dbReference>
<evidence type="ECO:0000259" key="3">
    <source>
        <dbReference type="Pfam" id="PF02018"/>
    </source>
</evidence>
<accession>A0AAE3VDJ4</accession>
<evidence type="ECO:0000313" key="5">
    <source>
        <dbReference type="Proteomes" id="UP001238163"/>
    </source>
</evidence>
<dbReference type="GO" id="GO:0016798">
    <property type="term" value="F:hydrolase activity, acting on glycosyl bonds"/>
    <property type="evidence" value="ECO:0007669"/>
    <property type="project" value="InterPro"/>
</dbReference>
<keyword evidence="5" id="KW-1185">Reference proteome</keyword>